<dbReference type="Proteomes" id="UP001152562">
    <property type="component" value="Unassembled WGS sequence"/>
</dbReference>
<name>A0A9P0TT33_PIEBR</name>
<accession>A0A9P0TT33</accession>
<reference evidence="1" key="1">
    <citation type="submission" date="2022-05" db="EMBL/GenBank/DDBJ databases">
        <authorList>
            <person name="Okamura Y."/>
        </authorList>
    </citation>
    <scope>NUCLEOTIDE SEQUENCE</scope>
</reference>
<organism evidence="1 2">
    <name type="scientific">Pieris brassicae</name>
    <name type="common">White butterfly</name>
    <name type="synonym">Large white butterfly</name>
    <dbReference type="NCBI Taxonomy" id="7116"/>
    <lineage>
        <taxon>Eukaryota</taxon>
        <taxon>Metazoa</taxon>
        <taxon>Ecdysozoa</taxon>
        <taxon>Arthropoda</taxon>
        <taxon>Hexapoda</taxon>
        <taxon>Insecta</taxon>
        <taxon>Pterygota</taxon>
        <taxon>Neoptera</taxon>
        <taxon>Endopterygota</taxon>
        <taxon>Lepidoptera</taxon>
        <taxon>Glossata</taxon>
        <taxon>Ditrysia</taxon>
        <taxon>Papilionoidea</taxon>
        <taxon>Pieridae</taxon>
        <taxon>Pierinae</taxon>
        <taxon>Pieris</taxon>
    </lineage>
</organism>
<protein>
    <submittedName>
        <fullName evidence="1">Uncharacterized protein</fullName>
    </submittedName>
</protein>
<dbReference type="EMBL" id="CALOZG010000029">
    <property type="protein sequence ID" value="CAH4032938.1"/>
    <property type="molecule type" value="Genomic_DNA"/>
</dbReference>
<gene>
    <name evidence="1" type="ORF">PIBRA_LOCUS9277</name>
</gene>
<sequence>MRRNEKDTGEGLLYVINQGENAHLQSGGDPTYSWLVIIFYIRHSSEQLSPATEFWTLASEPNVAFSIFLYGLESWTIRAQNWKEDDALEMCWRKMLGTVKELVR</sequence>
<dbReference type="AlphaFoldDB" id="A0A9P0TT33"/>
<evidence type="ECO:0000313" key="1">
    <source>
        <dbReference type="EMBL" id="CAH4032938.1"/>
    </source>
</evidence>
<proteinExistence type="predicted"/>
<evidence type="ECO:0000313" key="2">
    <source>
        <dbReference type="Proteomes" id="UP001152562"/>
    </source>
</evidence>
<keyword evidence="2" id="KW-1185">Reference proteome</keyword>
<comment type="caution">
    <text evidence="1">The sequence shown here is derived from an EMBL/GenBank/DDBJ whole genome shotgun (WGS) entry which is preliminary data.</text>
</comment>